<dbReference type="RefSeq" id="XP_045960156.1">
    <property type="nucleotide sequence ID" value="XM_046095747.1"/>
</dbReference>
<evidence type="ECO:0000313" key="3">
    <source>
        <dbReference type="Proteomes" id="UP000758603"/>
    </source>
</evidence>
<comment type="caution">
    <text evidence="2">The sequence shown here is derived from an EMBL/GenBank/DDBJ whole genome shotgun (WGS) entry which is preliminary data.</text>
</comment>
<gene>
    <name evidence="2" type="ORF">BKA67DRAFT_251384</name>
</gene>
<dbReference type="EMBL" id="JAGPXC010000003">
    <property type="protein sequence ID" value="KAH6655891.1"/>
    <property type="molecule type" value="Genomic_DNA"/>
</dbReference>
<dbReference type="Proteomes" id="UP000758603">
    <property type="component" value="Unassembled WGS sequence"/>
</dbReference>
<feature type="region of interest" description="Disordered" evidence="1">
    <location>
        <begin position="70"/>
        <end position="99"/>
    </location>
</feature>
<evidence type="ECO:0000256" key="1">
    <source>
        <dbReference type="SAM" id="MobiDB-lite"/>
    </source>
</evidence>
<feature type="compositionally biased region" description="Basic and acidic residues" evidence="1">
    <location>
        <begin position="194"/>
        <end position="205"/>
    </location>
</feature>
<keyword evidence="3" id="KW-1185">Reference proteome</keyword>
<feature type="compositionally biased region" description="Polar residues" evidence="1">
    <location>
        <begin position="174"/>
        <end position="185"/>
    </location>
</feature>
<feature type="region of interest" description="Disordered" evidence="1">
    <location>
        <begin position="166"/>
        <end position="205"/>
    </location>
</feature>
<evidence type="ECO:0000313" key="2">
    <source>
        <dbReference type="EMBL" id="KAH6655891.1"/>
    </source>
</evidence>
<reference evidence="2" key="1">
    <citation type="journal article" date="2021" name="Nat. Commun.">
        <title>Genetic determinants of endophytism in the Arabidopsis root mycobiome.</title>
        <authorList>
            <person name="Mesny F."/>
            <person name="Miyauchi S."/>
            <person name="Thiergart T."/>
            <person name="Pickel B."/>
            <person name="Atanasova L."/>
            <person name="Karlsson M."/>
            <person name="Huettel B."/>
            <person name="Barry K.W."/>
            <person name="Haridas S."/>
            <person name="Chen C."/>
            <person name="Bauer D."/>
            <person name="Andreopoulos W."/>
            <person name="Pangilinan J."/>
            <person name="LaButti K."/>
            <person name="Riley R."/>
            <person name="Lipzen A."/>
            <person name="Clum A."/>
            <person name="Drula E."/>
            <person name="Henrissat B."/>
            <person name="Kohler A."/>
            <person name="Grigoriev I.V."/>
            <person name="Martin F.M."/>
            <person name="Hacquard S."/>
        </authorList>
    </citation>
    <scope>NUCLEOTIDE SEQUENCE</scope>
    <source>
        <strain evidence="2">MPI-SDFR-AT-0073</strain>
    </source>
</reference>
<dbReference type="AlphaFoldDB" id="A0A9P8UP69"/>
<accession>A0A9P8UP69</accession>
<sequence length="205" mass="22478">MSGKTTDRNIITVSHTIYVLVADNSTVQALYDSLHNQEPTIANAMNLPSWQTLRDIFDQLRLEGTIIDPESLLGGSGAPDGPQSSPDGPESEPMHAGINSNFHVDHLGQVLERWGTNHGVNLQLMVQMGDRQILPIATILNNPTQIWIYNDDAQFLNPDIPDIVNHYEGMRPDTPSTAESPNGSGTEVDVDEPLSQHESDNPHTP</sequence>
<name>A0A9P8UP69_9PEZI</name>
<protein>
    <submittedName>
        <fullName evidence="2">Uncharacterized protein</fullName>
    </submittedName>
</protein>
<proteinExistence type="predicted"/>
<organism evidence="2 3">
    <name type="scientific">Truncatella angustata</name>
    <dbReference type="NCBI Taxonomy" id="152316"/>
    <lineage>
        <taxon>Eukaryota</taxon>
        <taxon>Fungi</taxon>
        <taxon>Dikarya</taxon>
        <taxon>Ascomycota</taxon>
        <taxon>Pezizomycotina</taxon>
        <taxon>Sordariomycetes</taxon>
        <taxon>Xylariomycetidae</taxon>
        <taxon>Amphisphaeriales</taxon>
        <taxon>Sporocadaceae</taxon>
        <taxon>Truncatella</taxon>
    </lineage>
</organism>
<dbReference type="GeneID" id="70124640"/>